<evidence type="ECO:0000256" key="4">
    <source>
        <dbReference type="ARBA" id="ARBA00022692"/>
    </source>
</evidence>
<keyword evidence="9" id="KW-1208">Phospholipid metabolism</keyword>
<keyword evidence="4 10" id="KW-0812">Transmembrane</keyword>
<dbReference type="PANTHER" id="PTHR14269:SF61">
    <property type="entry name" value="CDP-DIACYLGLYCEROL--SERINE O-PHOSPHATIDYLTRANSFERASE"/>
    <property type="match status" value="1"/>
</dbReference>
<keyword evidence="7 10" id="KW-0472">Membrane</keyword>
<feature type="transmembrane region" description="Helical" evidence="10">
    <location>
        <begin position="380"/>
        <end position="397"/>
    </location>
</feature>
<protein>
    <submittedName>
        <fullName evidence="11">CDP-alcohol phosphatidyltransferase family protein</fullName>
    </submittedName>
</protein>
<evidence type="ECO:0000256" key="5">
    <source>
        <dbReference type="ARBA" id="ARBA00022989"/>
    </source>
</evidence>
<evidence type="ECO:0000256" key="1">
    <source>
        <dbReference type="ARBA" id="ARBA00004141"/>
    </source>
</evidence>
<gene>
    <name evidence="11" type="ORF">H8E23_04680</name>
</gene>
<comment type="subcellular location">
    <subcellularLocation>
        <location evidence="1">Membrane</location>
        <topology evidence="1">Multi-pass membrane protein</topology>
    </subcellularLocation>
</comment>
<dbReference type="InterPro" id="IPR043130">
    <property type="entry name" value="CDP-OH_PTrfase_TM_dom"/>
</dbReference>
<dbReference type="GO" id="GO:0016780">
    <property type="term" value="F:phosphotransferase activity, for other substituted phosphate groups"/>
    <property type="evidence" value="ECO:0007669"/>
    <property type="project" value="InterPro"/>
</dbReference>
<feature type="transmembrane region" description="Helical" evidence="10">
    <location>
        <begin position="409"/>
        <end position="430"/>
    </location>
</feature>
<feature type="transmembrane region" description="Helical" evidence="10">
    <location>
        <begin position="87"/>
        <end position="105"/>
    </location>
</feature>
<comment type="caution">
    <text evidence="11">The sequence shown here is derived from an EMBL/GenBank/DDBJ whole genome shotgun (WGS) entry which is preliminary data.</text>
</comment>
<feature type="transmembrane region" description="Helical" evidence="10">
    <location>
        <begin position="450"/>
        <end position="475"/>
    </location>
</feature>
<evidence type="ECO:0000256" key="3">
    <source>
        <dbReference type="ARBA" id="ARBA00022516"/>
    </source>
</evidence>
<dbReference type="GO" id="GO:0016020">
    <property type="term" value="C:membrane"/>
    <property type="evidence" value="ECO:0007669"/>
    <property type="project" value="UniProtKB-SubCell"/>
</dbReference>
<feature type="transmembrane region" description="Helical" evidence="10">
    <location>
        <begin position="348"/>
        <end position="368"/>
    </location>
</feature>
<keyword evidence="6" id="KW-0443">Lipid metabolism</keyword>
<feature type="transmembrane region" description="Helical" evidence="10">
    <location>
        <begin position="317"/>
        <end position="336"/>
    </location>
</feature>
<feature type="transmembrane region" description="Helical" evidence="10">
    <location>
        <begin position="20"/>
        <end position="39"/>
    </location>
</feature>
<dbReference type="GO" id="GO:0008654">
    <property type="term" value="P:phospholipid biosynthetic process"/>
    <property type="evidence" value="ECO:0007669"/>
    <property type="project" value="UniProtKB-KW"/>
</dbReference>
<dbReference type="Proteomes" id="UP000603434">
    <property type="component" value="Unassembled WGS sequence"/>
</dbReference>
<dbReference type="InterPro" id="IPR050324">
    <property type="entry name" value="CDP-alcohol_PTase-I"/>
</dbReference>
<evidence type="ECO:0000313" key="11">
    <source>
        <dbReference type="EMBL" id="MBC8360673.1"/>
    </source>
</evidence>
<evidence type="ECO:0000256" key="8">
    <source>
        <dbReference type="ARBA" id="ARBA00023209"/>
    </source>
</evidence>
<evidence type="ECO:0000313" key="12">
    <source>
        <dbReference type="Proteomes" id="UP000603434"/>
    </source>
</evidence>
<evidence type="ECO:0000256" key="10">
    <source>
        <dbReference type="SAM" id="Phobius"/>
    </source>
</evidence>
<evidence type="ECO:0000256" key="9">
    <source>
        <dbReference type="ARBA" id="ARBA00023264"/>
    </source>
</evidence>
<feature type="transmembrane region" description="Helical" evidence="10">
    <location>
        <begin position="117"/>
        <end position="135"/>
    </location>
</feature>
<dbReference type="InterPro" id="IPR000462">
    <property type="entry name" value="CDP-OH_P_trans"/>
</dbReference>
<reference evidence="11 12" key="1">
    <citation type="submission" date="2020-08" db="EMBL/GenBank/DDBJ databases">
        <title>Bridging the membrane lipid divide: bacteria of the FCB group superphylum have the potential to synthesize archaeal ether lipids.</title>
        <authorList>
            <person name="Villanueva L."/>
            <person name="Von Meijenfeldt F.A.B."/>
            <person name="Westbye A.B."/>
            <person name="Yadav S."/>
            <person name="Hopmans E.C."/>
            <person name="Dutilh B.E."/>
            <person name="Sinninghe Damste J.S."/>
        </authorList>
    </citation>
    <scope>NUCLEOTIDE SEQUENCE [LARGE SCALE GENOMIC DNA]</scope>
    <source>
        <strain evidence="11">NIOZ-UU30</strain>
    </source>
</reference>
<feature type="transmembrane region" description="Helical" evidence="10">
    <location>
        <begin position="156"/>
        <end position="177"/>
    </location>
</feature>
<feature type="transmembrane region" description="Helical" evidence="10">
    <location>
        <begin position="197"/>
        <end position="219"/>
    </location>
</feature>
<comment type="similarity">
    <text evidence="2">Belongs to the CDP-alcohol phosphatidyltransferase class-I family.</text>
</comment>
<dbReference type="AlphaFoldDB" id="A0A8J6NU46"/>
<evidence type="ECO:0000256" key="7">
    <source>
        <dbReference type="ARBA" id="ARBA00023136"/>
    </source>
</evidence>
<proteinExistence type="inferred from homology"/>
<dbReference type="Pfam" id="PF01066">
    <property type="entry name" value="CDP-OH_P_transf"/>
    <property type="match status" value="2"/>
</dbReference>
<feature type="transmembrane region" description="Helical" evidence="10">
    <location>
        <begin position="45"/>
        <end position="66"/>
    </location>
</feature>
<evidence type="ECO:0000256" key="6">
    <source>
        <dbReference type="ARBA" id="ARBA00023098"/>
    </source>
</evidence>
<evidence type="ECO:0000256" key="2">
    <source>
        <dbReference type="ARBA" id="ARBA00010441"/>
    </source>
</evidence>
<dbReference type="Gene3D" id="1.20.120.1760">
    <property type="match status" value="2"/>
</dbReference>
<sequence>MFSIMPAKLNFQRRFSAILVYGRPPLVFGGMLCALAVMWNRSPLLYTLGVTLLFISMSFDLIDGWFATRFQLHSTLAHLADRVMDKIVFSIIFPLVAVGSMWRLLFTSPAGTKAELLHGILVLILCVTVLIRDNFAHFMRFFAMRTGPEPEPREFTRLRTVVAAPVGTLLYAHAFFVPSSLDSSIYAWISWLGNLPLRVLFIIEILFLIINFGSIAAYCRKYGTYCLDEICDEDELLRRNILAFFPNALTIMNAMMGLLAVLFAYQDRIREAYLFLIGAAIFDKLDGALARKLGLTEPLPGQDRPRYISLGGILDDIADAVSFCIVPAWIFYLLLADFADPVIRQLPVGLIAVLYAGLGIGRLVYFTLDRTPIPGFFKGMPTPAAALLVVAPLIMFNQSVQEASELARYWGIFCFGLMIFGAVMMNFYPIRYLHLGRFMDRHSWFGRLNMLLLVVSILTPYLGYVALIYMFLYVLSPLITGRILPNQEKTDQK</sequence>
<dbReference type="PANTHER" id="PTHR14269">
    <property type="entry name" value="CDP-DIACYLGLYCEROL--GLYCEROL-3-PHOSPHATE 3-PHOSPHATIDYLTRANSFERASE-RELATED"/>
    <property type="match status" value="1"/>
</dbReference>
<name>A0A8J6NU46_9BACT</name>
<accession>A0A8J6NU46</accession>
<keyword evidence="5 10" id="KW-1133">Transmembrane helix</keyword>
<dbReference type="EMBL" id="JACNJH010000101">
    <property type="protein sequence ID" value="MBC8360673.1"/>
    <property type="molecule type" value="Genomic_DNA"/>
</dbReference>
<keyword evidence="8" id="KW-0594">Phospholipid biosynthesis</keyword>
<organism evidence="11 12">
    <name type="scientific">Candidatus Desulfatibia profunda</name>
    <dbReference type="NCBI Taxonomy" id="2841695"/>
    <lineage>
        <taxon>Bacteria</taxon>
        <taxon>Pseudomonadati</taxon>
        <taxon>Thermodesulfobacteriota</taxon>
        <taxon>Desulfobacteria</taxon>
        <taxon>Desulfobacterales</taxon>
        <taxon>Desulfobacterales incertae sedis</taxon>
        <taxon>Candidatus Desulfatibia</taxon>
    </lineage>
</organism>
<feature type="transmembrane region" description="Helical" evidence="10">
    <location>
        <begin position="240"/>
        <end position="265"/>
    </location>
</feature>
<keyword evidence="3" id="KW-0444">Lipid biosynthesis</keyword>